<feature type="non-terminal residue" evidence="1">
    <location>
        <position position="1"/>
    </location>
</feature>
<protein>
    <submittedName>
        <fullName evidence="1">Uncharacterized protein</fullName>
    </submittedName>
</protein>
<proteinExistence type="predicted"/>
<dbReference type="EMBL" id="UINC01079700">
    <property type="protein sequence ID" value="SVC21954.1"/>
    <property type="molecule type" value="Genomic_DNA"/>
</dbReference>
<gene>
    <name evidence="1" type="ORF">METZ01_LOCUS274808</name>
</gene>
<reference evidence="1" key="1">
    <citation type="submission" date="2018-05" db="EMBL/GenBank/DDBJ databases">
        <authorList>
            <person name="Lanie J.A."/>
            <person name="Ng W.-L."/>
            <person name="Kazmierczak K.M."/>
            <person name="Andrzejewski T.M."/>
            <person name="Davidsen T.M."/>
            <person name="Wayne K.J."/>
            <person name="Tettelin H."/>
            <person name="Glass J.I."/>
            <person name="Rusch D."/>
            <person name="Podicherti R."/>
            <person name="Tsui H.-C.T."/>
            <person name="Winkler M.E."/>
        </authorList>
    </citation>
    <scope>NUCLEOTIDE SEQUENCE</scope>
</reference>
<accession>A0A382KAI6</accession>
<name>A0A382KAI6_9ZZZZ</name>
<organism evidence="1">
    <name type="scientific">marine metagenome</name>
    <dbReference type="NCBI Taxonomy" id="408172"/>
    <lineage>
        <taxon>unclassified sequences</taxon>
        <taxon>metagenomes</taxon>
        <taxon>ecological metagenomes</taxon>
    </lineage>
</organism>
<evidence type="ECO:0000313" key="1">
    <source>
        <dbReference type="EMBL" id="SVC21954.1"/>
    </source>
</evidence>
<sequence length="23" mass="2799">VRLHFKLRACKLYAFQFVDEEEG</sequence>
<dbReference type="AlphaFoldDB" id="A0A382KAI6"/>